<evidence type="ECO:0000256" key="9">
    <source>
        <dbReference type="ARBA" id="ARBA00022840"/>
    </source>
</evidence>
<keyword evidence="6" id="KW-0479">Metal-binding</keyword>
<keyword evidence="9" id="KW-0067">ATP-binding</keyword>
<dbReference type="InterPro" id="IPR000687">
    <property type="entry name" value="RIO_kinase"/>
</dbReference>
<dbReference type="GO" id="GO:0046872">
    <property type="term" value="F:metal ion binding"/>
    <property type="evidence" value="ECO:0007669"/>
    <property type="project" value="UniProtKB-KW"/>
</dbReference>
<dbReference type="Gene3D" id="1.10.510.10">
    <property type="entry name" value="Transferase(Phosphotransferase) domain 1"/>
    <property type="match status" value="1"/>
</dbReference>
<evidence type="ECO:0000256" key="3">
    <source>
        <dbReference type="ARBA" id="ARBA00012513"/>
    </source>
</evidence>
<comment type="caution">
    <text evidence="14">The sequence shown here is derived from an EMBL/GenBank/DDBJ whole genome shotgun (WGS) entry which is preliminary data.</text>
</comment>
<evidence type="ECO:0000256" key="11">
    <source>
        <dbReference type="ARBA" id="ARBA00047899"/>
    </source>
</evidence>
<feature type="domain" description="RIO kinase" evidence="13">
    <location>
        <begin position="68"/>
        <end position="285"/>
    </location>
</feature>
<organism evidence="14 15">
    <name type="scientific">Methanospirillum lacunae</name>
    <dbReference type="NCBI Taxonomy" id="668570"/>
    <lineage>
        <taxon>Archaea</taxon>
        <taxon>Methanobacteriati</taxon>
        <taxon>Methanobacteriota</taxon>
        <taxon>Stenosarchaea group</taxon>
        <taxon>Methanomicrobia</taxon>
        <taxon>Methanomicrobiales</taxon>
        <taxon>Methanospirillaceae</taxon>
        <taxon>Methanospirillum</taxon>
    </lineage>
</organism>
<evidence type="ECO:0000256" key="7">
    <source>
        <dbReference type="ARBA" id="ARBA00022741"/>
    </source>
</evidence>
<dbReference type="GO" id="GO:0030490">
    <property type="term" value="P:maturation of SSU-rRNA"/>
    <property type="evidence" value="ECO:0007669"/>
    <property type="project" value="TreeGrafter"/>
</dbReference>
<keyword evidence="15" id="KW-1185">Reference proteome</keyword>
<evidence type="ECO:0000259" key="13">
    <source>
        <dbReference type="SMART" id="SM00090"/>
    </source>
</evidence>
<dbReference type="Proteomes" id="UP000245657">
    <property type="component" value="Unassembled WGS sequence"/>
</dbReference>
<dbReference type="PANTHER" id="PTHR45852">
    <property type="entry name" value="SER/THR-PROTEIN KINASE RIO2"/>
    <property type="match status" value="1"/>
</dbReference>
<keyword evidence="7" id="KW-0547">Nucleotide-binding</keyword>
<dbReference type="SUPFAM" id="SSF56112">
    <property type="entry name" value="Protein kinase-like (PK-like)"/>
    <property type="match status" value="1"/>
</dbReference>
<dbReference type="GO" id="GO:0005524">
    <property type="term" value="F:ATP binding"/>
    <property type="evidence" value="ECO:0007669"/>
    <property type="project" value="UniProtKB-KW"/>
</dbReference>
<dbReference type="RefSeq" id="WP_109968493.1">
    <property type="nucleotide sequence ID" value="NZ_CP176093.1"/>
</dbReference>
<evidence type="ECO:0000256" key="5">
    <source>
        <dbReference type="ARBA" id="ARBA00022679"/>
    </source>
</evidence>
<reference evidence="14 15" key="1">
    <citation type="submission" date="2018-05" db="EMBL/GenBank/DDBJ databases">
        <title>Draft genome of Methanospirillum lacunae Ki8-1.</title>
        <authorList>
            <person name="Dueholm M.S."/>
            <person name="Nielsen P.H."/>
            <person name="Bakmann L.F."/>
            <person name="Otzen D.E."/>
        </authorList>
    </citation>
    <scope>NUCLEOTIDE SEQUENCE [LARGE SCALE GENOMIC DNA]</scope>
    <source>
        <strain evidence="14 15">Ki8-1</strain>
    </source>
</reference>
<dbReference type="Pfam" id="PF09202">
    <property type="entry name" value="Rio2_N"/>
    <property type="match status" value="1"/>
</dbReference>
<evidence type="ECO:0000256" key="1">
    <source>
        <dbReference type="ARBA" id="ARBA00001946"/>
    </source>
</evidence>
<dbReference type="EC" id="2.7.11.1" evidence="3"/>
<dbReference type="PANTHER" id="PTHR45852:SF1">
    <property type="entry name" value="SERINE_THREONINE-PROTEIN KINASE RIO2"/>
    <property type="match status" value="1"/>
</dbReference>
<evidence type="ECO:0000256" key="2">
    <source>
        <dbReference type="ARBA" id="ARBA00009196"/>
    </source>
</evidence>
<comment type="cofactor">
    <cofactor evidence="1">
        <name>Mg(2+)</name>
        <dbReference type="ChEBI" id="CHEBI:18420"/>
    </cofactor>
</comment>
<name>A0A2V2N9Q7_9EURY</name>
<dbReference type="GO" id="GO:0004674">
    <property type="term" value="F:protein serine/threonine kinase activity"/>
    <property type="evidence" value="ECO:0007669"/>
    <property type="project" value="UniProtKB-KW"/>
</dbReference>
<protein>
    <recommendedName>
        <fullName evidence="3">non-specific serine/threonine protein kinase</fullName>
        <ecNumber evidence="3">2.7.11.1</ecNumber>
    </recommendedName>
</protein>
<evidence type="ECO:0000313" key="14">
    <source>
        <dbReference type="EMBL" id="PWR72003.1"/>
    </source>
</evidence>
<dbReference type="SMART" id="SM00090">
    <property type="entry name" value="RIO"/>
    <property type="match status" value="1"/>
</dbReference>
<dbReference type="GeneID" id="97548136"/>
<dbReference type="GO" id="GO:0005829">
    <property type="term" value="C:cytosol"/>
    <property type="evidence" value="ECO:0007669"/>
    <property type="project" value="TreeGrafter"/>
</dbReference>
<evidence type="ECO:0000256" key="4">
    <source>
        <dbReference type="ARBA" id="ARBA00022527"/>
    </source>
</evidence>
<comment type="catalytic activity">
    <reaction evidence="12">
        <text>L-seryl-[protein] + ATP = O-phospho-L-seryl-[protein] + ADP + H(+)</text>
        <dbReference type="Rhea" id="RHEA:17989"/>
        <dbReference type="Rhea" id="RHEA-COMP:9863"/>
        <dbReference type="Rhea" id="RHEA-COMP:11604"/>
        <dbReference type="ChEBI" id="CHEBI:15378"/>
        <dbReference type="ChEBI" id="CHEBI:29999"/>
        <dbReference type="ChEBI" id="CHEBI:30616"/>
        <dbReference type="ChEBI" id="CHEBI:83421"/>
        <dbReference type="ChEBI" id="CHEBI:456216"/>
        <dbReference type="EC" id="2.7.11.1"/>
    </reaction>
</comment>
<dbReference type="AlphaFoldDB" id="A0A2V2N9Q7"/>
<dbReference type="InterPro" id="IPR018934">
    <property type="entry name" value="RIO_dom"/>
</dbReference>
<evidence type="ECO:0000256" key="8">
    <source>
        <dbReference type="ARBA" id="ARBA00022777"/>
    </source>
</evidence>
<sequence length="285" mass="32361">MHLSADDVRSLHKYDLRVLQSLEFLMSRYDWVPVEELTKNSRLSASEVNYRVRRLVDKGMIKFTQIPYPSYCLLYNGYDTLAVNHLAKKGTISALGTLVGEGKESLVYEAIGTGPVILKFHRVGQRSFKTVQRSRGFLPDKGHCPWIFASHLSAEQEYIALSTLHRTVSVPVPLLMNRNVVVMSHIAGANLNVVTLAEPGKFFDEIIEGITKAYKLGFVHGDLSEYNIMTDGEKPVIIDWPQWVAPDHPNAEEILDHDIRTVCQFFQRKYQMKIDPDELRSSVIG</sequence>
<accession>A0A2V2N9Q7</accession>
<evidence type="ECO:0000256" key="6">
    <source>
        <dbReference type="ARBA" id="ARBA00022723"/>
    </source>
</evidence>
<proteinExistence type="inferred from homology"/>
<dbReference type="InterPro" id="IPR011009">
    <property type="entry name" value="Kinase-like_dom_sf"/>
</dbReference>
<keyword evidence="8" id="KW-0418">Kinase</keyword>
<dbReference type="InterPro" id="IPR036390">
    <property type="entry name" value="WH_DNA-bd_sf"/>
</dbReference>
<comment type="catalytic activity">
    <reaction evidence="11">
        <text>L-threonyl-[protein] + ATP = O-phospho-L-threonyl-[protein] + ADP + H(+)</text>
        <dbReference type="Rhea" id="RHEA:46608"/>
        <dbReference type="Rhea" id="RHEA-COMP:11060"/>
        <dbReference type="Rhea" id="RHEA-COMP:11605"/>
        <dbReference type="ChEBI" id="CHEBI:15378"/>
        <dbReference type="ChEBI" id="CHEBI:30013"/>
        <dbReference type="ChEBI" id="CHEBI:30616"/>
        <dbReference type="ChEBI" id="CHEBI:61977"/>
        <dbReference type="ChEBI" id="CHEBI:456216"/>
        <dbReference type="EC" id="2.7.11.1"/>
    </reaction>
</comment>
<dbReference type="OrthoDB" id="50101at2157"/>
<dbReference type="InterPro" id="IPR030484">
    <property type="entry name" value="Rio2"/>
</dbReference>
<dbReference type="CDD" id="cd05144">
    <property type="entry name" value="RIO2_C"/>
    <property type="match status" value="1"/>
</dbReference>
<dbReference type="EMBL" id="QGMY01000007">
    <property type="protein sequence ID" value="PWR72003.1"/>
    <property type="molecule type" value="Genomic_DNA"/>
</dbReference>
<evidence type="ECO:0000313" key="15">
    <source>
        <dbReference type="Proteomes" id="UP000245657"/>
    </source>
</evidence>
<evidence type="ECO:0000256" key="12">
    <source>
        <dbReference type="ARBA" id="ARBA00048679"/>
    </source>
</evidence>
<dbReference type="Gene3D" id="1.10.10.10">
    <property type="entry name" value="Winged helix-like DNA-binding domain superfamily/Winged helix DNA-binding domain"/>
    <property type="match status" value="1"/>
</dbReference>
<evidence type="ECO:0000256" key="10">
    <source>
        <dbReference type="ARBA" id="ARBA00022842"/>
    </source>
</evidence>
<comment type="similarity">
    <text evidence="2">Belongs to the protein kinase superfamily. RIO-type Ser/Thr kinase family.</text>
</comment>
<keyword evidence="10" id="KW-0460">Magnesium</keyword>
<dbReference type="InterPro" id="IPR036388">
    <property type="entry name" value="WH-like_DNA-bd_sf"/>
</dbReference>
<gene>
    <name evidence="14" type="ORF">DK846_08395</name>
</gene>
<keyword evidence="4" id="KW-0723">Serine/threonine-protein kinase</keyword>
<dbReference type="InterPro" id="IPR015285">
    <property type="entry name" value="RIO2_wHTH_N"/>
</dbReference>
<dbReference type="Gene3D" id="3.30.200.20">
    <property type="entry name" value="Phosphorylase Kinase, domain 1"/>
    <property type="match status" value="1"/>
</dbReference>
<keyword evidence="5" id="KW-0808">Transferase</keyword>
<dbReference type="GO" id="GO:0030688">
    <property type="term" value="C:preribosome, small subunit precursor"/>
    <property type="evidence" value="ECO:0007669"/>
    <property type="project" value="TreeGrafter"/>
</dbReference>
<dbReference type="SUPFAM" id="SSF46785">
    <property type="entry name" value="Winged helix' DNA-binding domain"/>
    <property type="match status" value="1"/>
</dbReference>
<dbReference type="Pfam" id="PF01163">
    <property type="entry name" value="RIO1"/>
    <property type="match status" value="1"/>
</dbReference>